<gene>
    <name evidence="3" type="ORF">DYU11_02525</name>
</gene>
<proteinExistence type="predicted"/>
<dbReference type="RefSeq" id="WP_119666059.1">
    <property type="nucleotide sequence ID" value="NZ_QXED01000001.1"/>
</dbReference>
<comment type="caution">
    <text evidence="3">The sequence shown here is derived from an EMBL/GenBank/DDBJ whole genome shotgun (WGS) entry which is preliminary data.</text>
</comment>
<keyword evidence="2" id="KW-0812">Transmembrane</keyword>
<evidence type="ECO:0000256" key="1">
    <source>
        <dbReference type="SAM" id="Coils"/>
    </source>
</evidence>
<keyword evidence="2" id="KW-1133">Transmembrane helix</keyword>
<name>A0A418MIG4_9BACT</name>
<reference evidence="3 4" key="1">
    <citation type="submission" date="2018-08" db="EMBL/GenBank/DDBJ databases">
        <title>Fibrisoma montanum sp. nov., isolated from Danxia mountain soil.</title>
        <authorList>
            <person name="Huang Y."/>
        </authorList>
    </citation>
    <scope>NUCLEOTIDE SEQUENCE [LARGE SCALE GENOMIC DNA]</scope>
    <source>
        <strain evidence="3 4">HYT19</strain>
    </source>
</reference>
<accession>A0A418MIG4</accession>
<keyword evidence="4" id="KW-1185">Reference proteome</keyword>
<protein>
    <submittedName>
        <fullName evidence="3">Uncharacterized protein</fullName>
    </submittedName>
</protein>
<evidence type="ECO:0000313" key="3">
    <source>
        <dbReference type="EMBL" id="RIV27207.1"/>
    </source>
</evidence>
<evidence type="ECO:0000313" key="4">
    <source>
        <dbReference type="Proteomes" id="UP000283523"/>
    </source>
</evidence>
<feature type="transmembrane region" description="Helical" evidence="2">
    <location>
        <begin position="12"/>
        <end position="30"/>
    </location>
</feature>
<dbReference type="OrthoDB" id="936592at2"/>
<keyword evidence="1" id="KW-0175">Coiled coil</keyword>
<dbReference type="AlphaFoldDB" id="A0A418MIG4"/>
<organism evidence="3 4">
    <name type="scientific">Fibrisoma montanum</name>
    <dbReference type="NCBI Taxonomy" id="2305895"/>
    <lineage>
        <taxon>Bacteria</taxon>
        <taxon>Pseudomonadati</taxon>
        <taxon>Bacteroidota</taxon>
        <taxon>Cytophagia</taxon>
        <taxon>Cytophagales</taxon>
        <taxon>Spirosomataceae</taxon>
        <taxon>Fibrisoma</taxon>
    </lineage>
</organism>
<keyword evidence="2" id="KW-0472">Membrane</keyword>
<feature type="coiled-coil region" evidence="1">
    <location>
        <begin position="47"/>
        <end position="165"/>
    </location>
</feature>
<sequence>METTEQTSSGTMTALIIGLVLFLAGGIYFWNKSRTLAARSDQTEQRADSLLAVKLRLENDMKVLNEQLGTAKEDNTELNRRIELADAELNRTNTSLRELRRGNAGRSRTIENLNREVEQLTAVRDSLATQAVALQDKVNWQNQSNELLINQQKELQDKVTTLDARIVMMVPRSSLTGDGFRVEAVKPNDKVTAKAKKTDALAISLNIPAEMRLEGLQEVYLSLTNEQQQAAIPPLRTETVALSDKNEVIPVHAVQNINFAKTPMRISFRLDPDADMKPGTYRASVYTSDRYLGSVEFQLRDSFWFF</sequence>
<evidence type="ECO:0000256" key="2">
    <source>
        <dbReference type="SAM" id="Phobius"/>
    </source>
</evidence>
<dbReference type="EMBL" id="QXED01000001">
    <property type="protein sequence ID" value="RIV27207.1"/>
    <property type="molecule type" value="Genomic_DNA"/>
</dbReference>
<dbReference type="Proteomes" id="UP000283523">
    <property type="component" value="Unassembled WGS sequence"/>
</dbReference>